<dbReference type="InterPro" id="IPR019660">
    <property type="entry name" value="Put_sensory_transdc_reg_YbjN"/>
</dbReference>
<dbReference type="Proteomes" id="UP001500307">
    <property type="component" value="Unassembled WGS sequence"/>
</dbReference>
<protein>
    <recommendedName>
        <fullName evidence="3">Sensory transduction regulator</fullName>
    </recommendedName>
</protein>
<accession>A0ABP8S7L5</accession>
<proteinExistence type="predicted"/>
<organism evidence="1 2">
    <name type="scientific">Micromonospora coerulea</name>
    <dbReference type="NCBI Taxonomy" id="47856"/>
    <lineage>
        <taxon>Bacteria</taxon>
        <taxon>Bacillati</taxon>
        <taxon>Actinomycetota</taxon>
        <taxon>Actinomycetes</taxon>
        <taxon>Micromonosporales</taxon>
        <taxon>Micromonosporaceae</taxon>
        <taxon>Micromonospora</taxon>
    </lineage>
</organism>
<evidence type="ECO:0008006" key="3">
    <source>
        <dbReference type="Google" id="ProtNLM"/>
    </source>
</evidence>
<name>A0ABP8S7L5_9ACTN</name>
<keyword evidence="2" id="KW-1185">Reference proteome</keyword>
<sequence>MFGMRDDWRRLCETDDMRPKGKQVRVSFANGRSHSVHVHDGEEGYILTAVVAGADIVGQWDRLYREAWERNRHSRLVGFRVDADGRMVAHGWTPKDGLTAGAFQTLVRAVAREADRYEFQLTGADRR</sequence>
<dbReference type="Pfam" id="PF10722">
    <property type="entry name" value="YbjN"/>
    <property type="match status" value="1"/>
</dbReference>
<dbReference type="EMBL" id="BAABGU010000002">
    <property type="protein sequence ID" value="GAA4562747.1"/>
    <property type="molecule type" value="Genomic_DNA"/>
</dbReference>
<evidence type="ECO:0000313" key="2">
    <source>
        <dbReference type="Proteomes" id="UP001500307"/>
    </source>
</evidence>
<comment type="caution">
    <text evidence="1">The sequence shown here is derived from an EMBL/GenBank/DDBJ whole genome shotgun (WGS) entry which is preliminary data.</text>
</comment>
<gene>
    <name evidence="1" type="ORF">GCM10023176_05130</name>
</gene>
<reference evidence="2" key="1">
    <citation type="journal article" date="2019" name="Int. J. Syst. Evol. Microbiol.">
        <title>The Global Catalogue of Microorganisms (GCM) 10K type strain sequencing project: providing services to taxonomists for standard genome sequencing and annotation.</title>
        <authorList>
            <consortium name="The Broad Institute Genomics Platform"/>
            <consortium name="The Broad Institute Genome Sequencing Center for Infectious Disease"/>
            <person name="Wu L."/>
            <person name="Ma J."/>
        </authorList>
    </citation>
    <scope>NUCLEOTIDE SEQUENCE [LARGE SCALE GENOMIC DNA]</scope>
    <source>
        <strain evidence="2">JCM 3175</strain>
    </source>
</reference>
<evidence type="ECO:0000313" key="1">
    <source>
        <dbReference type="EMBL" id="GAA4562747.1"/>
    </source>
</evidence>